<dbReference type="AlphaFoldDB" id="A0A1M5R1Z3"/>
<gene>
    <name evidence="3" type="ORF">SAMN05444003_2462</name>
</gene>
<dbReference type="RefSeq" id="WP_072901445.1">
    <property type="nucleotide sequence ID" value="NZ_FQXB01000003.1"/>
</dbReference>
<protein>
    <submittedName>
        <fullName evidence="3">Uncharacterized protein</fullName>
    </submittedName>
</protein>
<sequence length="150" mass="16227">MDQRLNRQVAAKYGLITPVRREPNKKFSNTIALDSRALSRPDTSSGKENTRPLLGQAQGGTEHDYNKSIESLEIDLSRIDLTDEETSKPPIFLACLALGGFFGLVAVAYAYSMGMQMLSLIAVYSAVGCAISLASAVVINLLSSEELNND</sequence>
<keyword evidence="2" id="KW-0472">Membrane</keyword>
<keyword evidence="2" id="KW-1133">Transmembrane helix</keyword>
<feature type="transmembrane region" description="Helical" evidence="2">
    <location>
        <begin position="91"/>
        <end position="111"/>
    </location>
</feature>
<feature type="transmembrane region" description="Helical" evidence="2">
    <location>
        <begin position="118"/>
        <end position="142"/>
    </location>
</feature>
<keyword evidence="4" id="KW-1185">Reference proteome</keyword>
<name>A0A1M5R1Z3_9RHOB</name>
<keyword evidence="2" id="KW-0812">Transmembrane</keyword>
<organism evidence="3 4">
    <name type="scientific">Cognatiyoonia sediminum</name>
    <dbReference type="NCBI Taxonomy" id="1508389"/>
    <lineage>
        <taxon>Bacteria</taxon>
        <taxon>Pseudomonadati</taxon>
        <taxon>Pseudomonadota</taxon>
        <taxon>Alphaproteobacteria</taxon>
        <taxon>Rhodobacterales</taxon>
        <taxon>Paracoccaceae</taxon>
        <taxon>Cognatiyoonia</taxon>
    </lineage>
</organism>
<evidence type="ECO:0000256" key="2">
    <source>
        <dbReference type="SAM" id="Phobius"/>
    </source>
</evidence>
<proteinExistence type="predicted"/>
<evidence type="ECO:0000313" key="4">
    <source>
        <dbReference type="Proteomes" id="UP000184074"/>
    </source>
</evidence>
<dbReference type="Proteomes" id="UP000184074">
    <property type="component" value="Unassembled WGS sequence"/>
</dbReference>
<accession>A0A1M5R1Z3</accession>
<feature type="region of interest" description="Disordered" evidence="1">
    <location>
        <begin position="35"/>
        <end position="63"/>
    </location>
</feature>
<evidence type="ECO:0000256" key="1">
    <source>
        <dbReference type="SAM" id="MobiDB-lite"/>
    </source>
</evidence>
<evidence type="ECO:0000313" key="3">
    <source>
        <dbReference type="EMBL" id="SHH20425.1"/>
    </source>
</evidence>
<reference evidence="3 4" key="1">
    <citation type="submission" date="2016-11" db="EMBL/GenBank/DDBJ databases">
        <authorList>
            <person name="Jaros S."/>
            <person name="Januszkiewicz K."/>
            <person name="Wedrychowicz H."/>
        </authorList>
    </citation>
    <scope>NUCLEOTIDE SEQUENCE [LARGE SCALE GENOMIC DNA]</scope>
    <source>
        <strain evidence="3 4">DSM 28715</strain>
    </source>
</reference>
<dbReference type="EMBL" id="FQXB01000003">
    <property type="protein sequence ID" value="SHH20425.1"/>
    <property type="molecule type" value="Genomic_DNA"/>
</dbReference>